<feature type="region of interest" description="Disordered" evidence="1">
    <location>
        <begin position="1"/>
        <end position="51"/>
    </location>
</feature>
<evidence type="ECO:0000313" key="3">
    <source>
        <dbReference type="Proteomes" id="UP001153620"/>
    </source>
</evidence>
<evidence type="ECO:0000313" key="2">
    <source>
        <dbReference type="EMBL" id="CAG9804323.1"/>
    </source>
</evidence>
<sequence>MKAIAETKKEEPIGSKTSREDVGKSRSQHSFHPTNFNDLNAQSSTLSPDNNDLIEFFESSSQESMRDVFNEAQMEISSYSDISDICRNES</sequence>
<feature type="compositionally biased region" description="Polar residues" evidence="1">
    <location>
        <begin position="28"/>
        <end position="50"/>
    </location>
</feature>
<dbReference type="EMBL" id="OU895878">
    <property type="protein sequence ID" value="CAG9804323.1"/>
    <property type="molecule type" value="Genomic_DNA"/>
</dbReference>
<dbReference type="Proteomes" id="UP001153620">
    <property type="component" value="Chromosome 2"/>
</dbReference>
<proteinExistence type="predicted"/>
<gene>
    <name evidence="2" type="ORF">CHIRRI_LOCUS7214</name>
</gene>
<protein>
    <submittedName>
        <fullName evidence="2">Uncharacterized protein</fullName>
    </submittedName>
</protein>
<dbReference type="AlphaFoldDB" id="A0A9N9WU86"/>
<evidence type="ECO:0000256" key="1">
    <source>
        <dbReference type="SAM" id="MobiDB-lite"/>
    </source>
</evidence>
<reference evidence="2" key="2">
    <citation type="submission" date="2022-10" db="EMBL/GenBank/DDBJ databases">
        <authorList>
            <consortium name="ENA_rothamsted_submissions"/>
            <consortium name="culmorum"/>
            <person name="King R."/>
        </authorList>
    </citation>
    <scope>NUCLEOTIDE SEQUENCE</scope>
</reference>
<accession>A0A9N9WU86</accession>
<reference evidence="2" key="1">
    <citation type="submission" date="2022-01" db="EMBL/GenBank/DDBJ databases">
        <authorList>
            <person name="King R."/>
        </authorList>
    </citation>
    <scope>NUCLEOTIDE SEQUENCE</scope>
</reference>
<organism evidence="2 3">
    <name type="scientific">Chironomus riparius</name>
    <dbReference type="NCBI Taxonomy" id="315576"/>
    <lineage>
        <taxon>Eukaryota</taxon>
        <taxon>Metazoa</taxon>
        <taxon>Ecdysozoa</taxon>
        <taxon>Arthropoda</taxon>
        <taxon>Hexapoda</taxon>
        <taxon>Insecta</taxon>
        <taxon>Pterygota</taxon>
        <taxon>Neoptera</taxon>
        <taxon>Endopterygota</taxon>
        <taxon>Diptera</taxon>
        <taxon>Nematocera</taxon>
        <taxon>Chironomoidea</taxon>
        <taxon>Chironomidae</taxon>
        <taxon>Chironominae</taxon>
        <taxon>Chironomus</taxon>
    </lineage>
</organism>
<name>A0A9N9WU86_9DIPT</name>
<keyword evidence="3" id="KW-1185">Reference proteome</keyword>
<feature type="compositionally biased region" description="Basic and acidic residues" evidence="1">
    <location>
        <begin position="1"/>
        <end position="24"/>
    </location>
</feature>